<evidence type="ECO:0000256" key="13">
    <source>
        <dbReference type="HAMAP-Rule" id="MF_01382"/>
    </source>
</evidence>
<dbReference type="InterPro" id="IPR020937">
    <property type="entry name" value="SecA_CS"/>
</dbReference>
<keyword evidence="3 13" id="KW-0813">Transport</keyword>
<evidence type="ECO:0000256" key="7">
    <source>
        <dbReference type="ARBA" id="ARBA00022927"/>
    </source>
</evidence>
<dbReference type="PANTHER" id="PTHR30612:SF0">
    <property type="entry name" value="CHLOROPLAST PROTEIN-TRANSPORTING ATPASE"/>
    <property type="match status" value="1"/>
</dbReference>
<comment type="catalytic activity">
    <reaction evidence="13">
        <text>ATP + H2O + cellular proteinSide 1 = ADP + phosphate + cellular proteinSide 2.</text>
        <dbReference type="EC" id="7.4.2.8"/>
    </reaction>
</comment>
<comment type="caution">
    <text evidence="17">The sequence shown here is derived from an EMBL/GenBank/DDBJ whole genome shotgun (WGS) entry which is preliminary data.</text>
</comment>
<dbReference type="NCBIfam" id="NF009538">
    <property type="entry name" value="PRK12904.1"/>
    <property type="match status" value="1"/>
</dbReference>
<keyword evidence="5 13" id="KW-0547">Nucleotide-binding</keyword>
<gene>
    <name evidence="13 17" type="primary">secA</name>
    <name evidence="17" type="ORF">BC008_28920</name>
</gene>
<dbReference type="InterPro" id="IPR036670">
    <property type="entry name" value="SecA_X-link_sf"/>
</dbReference>
<accession>A0A0V7ZRB8</accession>
<comment type="subcellular location">
    <subcellularLocation>
        <location evidence="13">Cell inner membrane</location>
        <topology evidence="13">Peripheral membrane protein</topology>
        <orientation evidence="13">Cytoplasmic side</orientation>
    </subcellularLocation>
    <subcellularLocation>
        <location evidence="13">Cellular thylakoid membrane</location>
        <topology evidence="13">Peripheral membrane protein</topology>
        <orientation evidence="13">Cytoplasmic side</orientation>
    </subcellularLocation>
    <subcellularLocation>
        <location evidence="13">Cytoplasm</location>
    </subcellularLocation>
    <subcellularLocation>
        <location evidence="1">Membrane</location>
        <topology evidence="1">Peripheral membrane protein</topology>
    </subcellularLocation>
    <subcellularLocation>
        <location evidence="12">Thylakoid</location>
    </subcellularLocation>
</comment>
<feature type="domain" description="SecA family profile" evidence="16">
    <location>
        <begin position="1"/>
        <end position="704"/>
    </location>
</feature>
<dbReference type="FunFam" id="3.90.1440.10:FF:000003">
    <property type="entry name" value="Preprotein translocase SecA subunit"/>
    <property type="match status" value="1"/>
</dbReference>
<dbReference type="Gene3D" id="3.40.50.300">
    <property type="entry name" value="P-loop containing nucleotide triphosphate hydrolases"/>
    <property type="match status" value="2"/>
</dbReference>
<dbReference type="EC" id="7.4.2.8" evidence="13"/>
<dbReference type="InterPro" id="IPR011116">
    <property type="entry name" value="SecA_Wing/Scaffold"/>
</dbReference>
<dbReference type="GO" id="GO:0065002">
    <property type="term" value="P:intracellular protein transmembrane transport"/>
    <property type="evidence" value="ECO:0007669"/>
    <property type="project" value="UniProtKB-UniRule"/>
</dbReference>
<keyword evidence="8 13" id="KW-1278">Translocase</keyword>
<keyword evidence="18" id="KW-1185">Reference proteome</keyword>
<keyword evidence="4" id="KW-1003">Cell membrane</keyword>
<evidence type="ECO:0000256" key="3">
    <source>
        <dbReference type="ARBA" id="ARBA00022448"/>
    </source>
</evidence>
<dbReference type="Pfam" id="PF07516">
    <property type="entry name" value="SecA_SW"/>
    <property type="match status" value="1"/>
</dbReference>
<dbReference type="CDD" id="cd17928">
    <property type="entry name" value="DEXDc_SecA"/>
    <property type="match status" value="1"/>
</dbReference>
<dbReference type="RefSeq" id="WP_027845599.1">
    <property type="nucleotide sequence ID" value="NZ_LMTZ01000089.1"/>
</dbReference>
<dbReference type="GO" id="GO:0005829">
    <property type="term" value="C:cytosol"/>
    <property type="evidence" value="ECO:0007669"/>
    <property type="project" value="TreeGrafter"/>
</dbReference>
<dbReference type="Gene3D" id="1.10.3060.10">
    <property type="entry name" value="Helical scaffold and wing domains of SecA"/>
    <property type="match status" value="1"/>
</dbReference>
<dbReference type="OrthoDB" id="9805579at2"/>
<dbReference type="InterPro" id="IPR011130">
    <property type="entry name" value="SecA_preprotein_X-link_dom"/>
</dbReference>
<name>A0A0V7ZRB8_9CYAN</name>
<evidence type="ECO:0000259" key="15">
    <source>
        <dbReference type="PROSITE" id="PS51192"/>
    </source>
</evidence>
<dbReference type="NCBIfam" id="TIGR00963">
    <property type="entry name" value="secA"/>
    <property type="match status" value="1"/>
</dbReference>
<dbReference type="SMART" id="SM00957">
    <property type="entry name" value="SecA_DEAD"/>
    <property type="match status" value="1"/>
</dbReference>
<dbReference type="Proteomes" id="UP000053372">
    <property type="component" value="Unassembled WGS sequence"/>
</dbReference>
<evidence type="ECO:0000256" key="5">
    <source>
        <dbReference type="ARBA" id="ARBA00022741"/>
    </source>
</evidence>
<evidence type="ECO:0000259" key="16">
    <source>
        <dbReference type="PROSITE" id="PS51196"/>
    </source>
</evidence>
<dbReference type="GO" id="GO:0017038">
    <property type="term" value="P:protein import"/>
    <property type="evidence" value="ECO:0007669"/>
    <property type="project" value="InterPro"/>
</dbReference>
<dbReference type="GO" id="GO:0005524">
    <property type="term" value="F:ATP binding"/>
    <property type="evidence" value="ECO:0007669"/>
    <property type="project" value="UniProtKB-UniRule"/>
</dbReference>
<feature type="domain" description="Helicase ATP-binding" evidence="15">
    <location>
        <begin position="85"/>
        <end position="243"/>
    </location>
</feature>
<keyword evidence="6 13" id="KW-0067">ATP-binding</keyword>
<dbReference type="FunFam" id="1.10.3060.10:FF:000003">
    <property type="entry name" value="Protein translocase subunit SecA"/>
    <property type="match status" value="1"/>
</dbReference>
<protein>
    <recommendedName>
        <fullName evidence="13 14">Protein translocase subunit SecA</fullName>
        <ecNumber evidence="13">7.4.2.8</ecNumber>
    </recommendedName>
</protein>
<evidence type="ECO:0000256" key="9">
    <source>
        <dbReference type="ARBA" id="ARBA00023010"/>
    </source>
</evidence>
<dbReference type="SMART" id="SM00958">
    <property type="entry name" value="SecA_PP_bind"/>
    <property type="match status" value="1"/>
</dbReference>
<evidence type="ECO:0000256" key="12">
    <source>
        <dbReference type="ARBA" id="ARBA00060385"/>
    </source>
</evidence>
<dbReference type="GO" id="GO:0008564">
    <property type="term" value="F:protein-exporting ATPase activity"/>
    <property type="evidence" value="ECO:0007669"/>
    <property type="project" value="UniProtKB-EC"/>
</dbReference>
<sequence>MLKNLFGDPNARKLKRYQPSVTDVNLAEEDIKALSDEELKGKTPEFKQRLAAGETLDDILPEAFAVVREAGRRVLGLRHFDVQILGGIILHSGQIAEMKTGEGKTLVATLPSYLNALTGKGVHVITVNDYLARRDAEWMGQVHRFLGLSVGLIQSSMTPQERQKNYSCDITYVTNSEVGFDYLRDNMATEMKDVVQRPLHYCVIDEVDSILIDEARTPLIISGQVERPTEKYLKASEIAVSLDKDEHYDVDEKARNVLLTDEGFAKAEELLEVKDLFDPEDPWAHFVFNAIKAKELFVKDVNYIVRNGEVVIVDEFTGRVLPGRRWSDGLHQAIEAKEHVDIQPETQTLASITYQNLFLLYDKLGGMTGTAKTEEAEFEKIYKLEVTVIPTNRPRNRKDMADMVFKTEVGKWRSVAKECAEMHETGRPVLVGTTSVEKSEYLSELLKELEIHHELLNARPENVEREAEIVAQAGRSGSVTIATNMAGRGTDIILGGNSEYMARLKVREYFMPRIVQPDNEDSFGVHTASGLPSANSSGEGFVPGRKVKTWKASPQVFPVELTKETEKILKDAVEAAVREYGERSLPELEAEEKVAVAAEKAPTQDPVIQKLRDAYQAVKGEYENFTHAEHDRVISLGGLHVIGTERHESRRVDNQLRGRAGRQGDPGSTRFFLSLEDNLMRIFGGDRVARLMDMFNVEEDMPIESKMLTGSLENAQKKVETYYYDIRKQVFEYDEVMNNQRRAIYAERRRALEGEDLKEKIILYAEKTMDDIVNYYVNPELPSEEWELDKLVDKVKEFVYLLEDLKPVQLEDMSMAEIKAFLHEQVRIAYDMKEAQIDQFQAGLMRQAERFFILQRIDTLWREHLQQMDALRESVGLRGYGQKDPLIEYKSEGYELFLDMMTNIRRDVVYSLFMFQPQPQQTVEVSSGSGVV</sequence>
<dbReference type="SUPFAM" id="SSF81886">
    <property type="entry name" value="Helical scaffold and wing domains of SecA"/>
    <property type="match status" value="1"/>
</dbReference>
<keyword evidence="13" id="KW-0963">Cytoplasm</keyword>
<dbReference type="SUPFAM" id="SSF81767">
    <property type="entry name" value="Pre-protein crosslinking domain of SecA"/>
    <property type="match status" value="1"/>
</dbReference>
<dbReference type="InterPro" id="IPR027417">
    <property type="entry name" value="P-loop_NTPase"/>
</dbReference>
<evidence type="ECO:0000256" key="10">
    <source>
        <dbReference type="ARBA" id="ARBA00023078"/>
    </source>
</evidence>
<keyword evidence="11 13" id="KW-0472">Membrane</keyword>
<dbReference type="Gene3D" id="3.90.1440.10">
    <property type="entry name" value="SecA, preprotein cross-linking domain"/>
    <property type="match status" value="1"/>
</dbReference>
<dbReference type="Pfam" id="PF01043">
    <property type="entry name" value="SecA_PP_bind"/>
    <property type="match status" value="1"/>
</dbReference>
<evidence type="ECO:0000256" key="8">
    <source>
        <dbReference type="ARBA" id="ARBA00022967"/>
    </source>
</evidence>
<dbReference type="FunFam" id="3.40.50.300:FF:000334">
    <property type="entry name" value="Protein translocase subunit SecA"/>
    <property type="match status" value="1"/>
</dbReference>
<dbReference type="Pfam" id="PF07517">
    <property type="entry name" value="SecA_DEAD"/>
    <property type="match status" value="1"/>
</dbReference>
<dbReference type="InterPro" id="IPR014018">
    <property type="entry name" value="SecA_motor_DEAD"/>
</dbReference>
<dbReference type="EMBL" id="LMTZ01000089">
    <property type="protein sequence ID" value="KST67220.1"/>
    <property type="molecule type" value="Genomic_DNA"/>
</dbReference>
<dbReference type="GO" id="GO:0031522">
    <property type="term" value="C:cell envelope Sec protein transport complex"/>
    <property type="evidence" value="ECO:0007669"/>
    <property type="project" value="TreeGrafter"/>
</dbReference>
<proteinExistence type="inferred from homology"/>
<evidence type="ECO:0000256" key="1">
    <source>
        <dbReference type="ARBA" id="ARBA00004170"/>
    </source>
</evidence>
<comment type="similarity">
    <text evidence="2 13 14">Belongs to the SecA family.</text>
</comment>
<dbReference type="InterPro" id="IPR036266">
    <property type="entry name" value="SecA_Wing/Scaffold_sf"/>
</dbReference>
<keyword evidence="10 13" id="KW-0793">Thylakoid</keyword>
<comment type="subunit">
    <text evidence="13">Monomer and homodimer. Part of the essential Sec protein translocation apparatus which comprises SecA, SecYEG and auxiliary proteins SecDF. Other proteins may also be involved.</text>
</comment>
<dbReference type="HAMAP" id="MF_01382">
    <property type="entry name" value="SecA"/>
    <property type="match status" value="1"/>
</dbReference>
<evidence type="ECO:0000313" key="18">
    <source>
        <dbReference type="Proteomes" id="UP000053372"/>
    </source>
</evidence>
<dbReference type="PROSITE" id="PS51192">
    <property type="entry name" value="HELICASE_ATP_BIND_1"/>
    <property type="match status" value="1"/>
</dbReference>
<dbReference type="PROSITE" id="PS01312">
    <property type="entry name" value="SECA"/>
    <property type="match status" value="1"/>
</dbReference>
<feature type="binding site" evidence="13">
    <location>
        <position position="83"/>
    </location>
    <ligand>
        <name>ATP</name>
        <dbReference type="ChEBI" id="CHEBI:30616"/>
    </ligand>
</feature>
<dbReference type="PRINTS" id="PR00906">
    <property type="entry name" value="SECA"/>
</dbReference>
<feature type="binding site" evidence="13">
    <location>
        <begin position="101"/>
        <end position="105"/>
    </location>
    <ligand>
        <name>ATP</name>
        <dbReference type="ChEBI" id="CHEBI:30616"/>
    </ligand>
</feature>
<dbReference type="GO" id="GO:0031676">
    <property type="term" value="C:plasma membrane-derived thylakoid membrane"/>
    <property type="evidence" value="ECO:0007669"/>
    <property type="project" value="UniProtKB-SubCell"/>
</dbReference>
<dbReference type="GO" id="GO:0006605">
    <property type="term" value="P:protein targeting"/>
    <property type="evidence" value="ECO:0007669"/>
    <property type="project" value="UniProtKB-UniRule"/>
</dbReference>
<dbReference type="CDD" id="cd18803">
    <property type="entry name" value="SF2_C_secA"/>
    <property type="match status" value="1"/>
</dbReference>
<dbReference type="SUPFAM" id="SSF52540">
    <property type="entry name" value="P-loop containing nucleoside triphosphate hydrolases"/>
    <property type="match status" value="2"/>
</dbReference>
<dbReference type="InterPro" id="IPR014001">
    <property type="entry name" value="Helicase_ATP-bd"/>
</dbReference>
<dbReference type="InterPro" id="IPR011115">
    <property type="entry name" value="SecA_DEAD"/>
</dbReference>
<dbReference type="AlphaFoldDB" id="A0A0V7ZRB8"/>
<evidence type="ECO:0000256" key="14">
    <source>
        <dbReference type="RuleBase" id="RU003874"/>
    </source>
</evidence>
<evidence type="ECO:0000256" key="6">
    <source>
        <dbReference type="ARBA" id="ARBA00022840"/>
    </source>
</evidence>
<dbReference type="PANTHER" id="PTHR30612">
    <property type="entry name" value="SECA INNER MEMBRANE COMPONENT OF SEC PROTEIN SECRETION SYSTEM"/>
    <property type="match status" value="1"/>
</dbReference>
<keyword evidence="9 13" id="KW-0811">Translocation</keyword>
<evidence type="ECO:0000313" key="17">
    <source>
        <dbReference type="EMBL" id="KST67220.1"/>
    </source>
</evidence>
<comment type="function">
    <text evidence="13">Probably participates in protein translocation into and across both the cytoplasmic and thylakoid membranes in cyanobacterial cells.</text>
</comment>
<feature type="binding site" evidence="13">
    <location>
        <position position="491"/>
    </location>
    <ligand>
        <name>ATP</name>
        <dbReference type="ChEBI" id="CHEBI:30616"/>
    </ligand>
</feature>
<comment type="function">
    <text evidence="13">Part of the Sec protein translocase complex. Interacts with the SecYEG preprotein conducting channel. Has a central role in coupling the hydrolysis of ATP to the transfer of proteins into and across the cell membrane, serving as an ATP-driven molecular motor driving the stepwise translocation of polypeptide chains across the membrane.</text>
</comment>
<dbReference type="GO" id="GO:0043952">
    <property type="term" value="P:protein transport by the Sec complex"/>
    <property type="evidence" value="ECO:0007669"/>
    <property type="project" value="TreeGrafter"/>
</dbReference>
<evidence type="ECO:0000256" key="11">
    <source>
        <dbReference type="ARBA" id="ARBA00023136"/>
    </source>
</evidence>
<organism evidence="17 18">
    <name type="scientific">Mastigocoleus testarum BC008</name>
    <dbReference type="NCBI Taxonomy" id="371196"/>
    <lineage>
        <taxon>Bacteria</taxon>
        <taxon>Bacillati</taxon>
        <taxon>Cyanobacteriota</taxon>
        <taxon>Cyanophyceae</taxon>
        <taxon>Nostocales</taxon>
        <taxon>Hapalosiphonaceae</taxon>
        <taxon>Mastigocoleus</taxon>
    </lineage>
</organism>
<evidence type="ECO:0000256" key="4">
    <source>
        <dbReference type="ARBA" id="ARBA00022475"/>
    </source>
</evidence>
<dbReference type="InterPro" id="IPR000185">
    <property type="entry name" value="SecA"/>
</dbReference>
<reference evidence="17 18" key="1">
    <citation type="journal article" date="2015" name="Genome Announc.">
        <title>Draft Genome of the Euendolithic (true boring) Cyanobacterium Mastigocoleus testarum strain BC008.</title>
        <authorList>
            <person name="Guida B.S."/>
            <person name="Garcia-Pichel F."/>
        </authorList>
    </citation>
    <scope>NUCLEOTIDE SEQUENCE [LARGE SCALE GENOMIC DNA]</scope>
    <source>
        <strain evidence="17 18">BC008</strain>
    </source>
</reference>
<dbReference type="InterPro" id="IPR044722">
    <property type="entry name" value="SecA_SF2_C"/>
</dbReference>
<dbReference type="PROSITE" id="PS51196">
    <property type="entry name" value="SECA_MOTOR_DEAD"/>
    <property type="match status" value="1"/>
</dbReference>
<evidence type="ECO:0000256" key="2">
    <source>
        <dbReference type="ARBA" id="ARBA00007650"/>
    </source>
</evidence>
<dbReference type="Pfam" id="PF21090">
    <property type="entry name" value="P-loop_SecA"/>
    <property type="match status" value="1"/>
</dbReference>
<dbReference type="FunFam" id="3.40.50.300:FF:000429">
    <property type="entry name" value="Preprotein translocase subunit SecA"/>
    <property type="match status" value="1"/>
</dbReference>
<keyword evidence="7 13" id="KW-0653">Protein transport</keyword>